<dbReference type="WBParaSite" id="Hba_12046">
    <property type="protein sequence ID" value="Hba_12046"/>
    <property type="gene ID" value="Hba_12046"/>
</dbReference>
<dbReference type="Proteomes" id="UP000095283">
    <property type="component" value="Unplaced"/>
</dbReference>
<organism evidence="1 2">
    <name type="scientific">Heterorhabditis bacteriophora</name>
    <name type="common">Entomopathogenic nematode worm</name>
    <dbReference type="NCBI Taxonomy" id="37862"/>
    <lineage>
        <taxon>Eukaryota</taxon>
        <taxon>Metazoa</taxon>
        <taxon>Ecdysozoa</taxon>
        <taxon>Nematoda</taxon>
        <taxon>Chromadorea</taxon>
        <taxon>Rhabditida</taxon>
        <taxon>Rhabditina</taxon>
        <taxon>Rhabditomorpha</taxon>
        <taxon>Strongyloidea</taxon>
        <taxon>Heterorhabditidae</taxon>
        <taxon>Heterorhabditis</taxon>
    </lineage>
</organism>
<evidence type="ECO:0000313" key="2">
    <source>
        <dbReference type="WBParaSite" id="Hba_12046"/>
    </source>
</evidence>
<sequence length="38" mass="4553">MPLFELTTERAQETPPSLTITTKRLSYLLFLKFIYNYL</sequence>
<dbReference type="AlphaFoldDB" id="A0A1I7X3G9"/>
<name>A0A1I7X3G9_HETBA</name>
<evidence type="ECO:0000313" key="1">
    <source>
        <dbReference type="Proteomes" id="UP000095283"/>
    </source>
</evidence>
<reference evidence="2" key="1">
    <citation type="submission" date="2016-11" db="UniProtKB">
        <authorList>
            <consortium name="WormBaseParasite"/>
        </authorList>
    </citation>
    <scope>IDENTIFICATION</scope>
</reference>
<proteinExistence type="predicted"/>
<keyword evidence="1" id="KW-1185">Reference proteome</keyword>
<protein>
    <submittedName>
        <fullName evidence="2">Uncharacterized protein</fullName>
    </submittedName>
</protein>
<accession>A0A1I7X3G9</accession>